<organism evidence="1 2">
    <name type="scientific">Cupriavidus pinatubonensis</name>
    <dbReference type="NCBI Taxonomy" id="248026"/>
    <lineage>
        <taxon>Bacteria</taxon>
        <taxon>Pseudomonadati</taxon>
        <taxon>Pseudomonadota</taxon>
        <taxon>Betaproteobacteria</taxon>
        <taxon>Burkholderiales</taxon>
        <taxon>Burkholderiaceae</taxon>
        <taxon>Cupriavidus</taxon>
    </lineage>
</organism>
<dbReference type="RefSeq" id="WP_224001313.1">
    <property type="nucleotide sequence ID" value="NZ_CAJZAF010000007.1"/>
</dbReference>
<accession>A0ABN7Y964</accession>
<comment type="caution">
    <text evidence="1">The sequence shown here is derived from an EMBL/GenBank/DDBJ whole genome shotgun (WGS) entry which is preliminary data.</text>
</comment>
<gene>
    <name evidence="1" type="ORF">LMG23994_01708</name>
</gene>
<evidence type="ECO:0000313" key="1">
    <source>
        <dbReference type="EMBL" id="CAG9169877.1"/>
    </source>
</evidence>
<keyword evidence="2" id="KW-1185">Reference proteome</keyword>
<dbReference type="Proteomes" id="UP000701702">
    <property type="component" value="Unassembled WGS sequence"/>
</dbReference>
<evidence type="ECO:0000313" key="2">
    <source>
        <dbReference type="Proteomes" id="UP000701702"/>
    </source>
</evidence>
<proteinExistence type="predicted"/>
<reference evidence="1 2" key="1">
    <citation type="submission" date="2021-08" db="EMBL/GenBank/DDBJ databases">
        <authorList>
            <person name="Peeters C."/>
        </authorList>
    </citation>
    <scope>NUCLEOTIDE SEQUENCE [LARGE SCALE GENOMIC DNA]</scope>
    <source>
        <strain evidence="1 2">LMG 23994</strain>
    </source>
</reference>
<protein>
    <recommendedName>
        <fullName evidence="3">Lipoprotein</fullName>
    </recommendedName>
</protein>
<evidence type="ECO:0008006" key="3">
    <source>
        <dbReference type="Google" id="ProtNLM"/>
    </source>
</evidence>
<dbReference type="EMBL" id="CAJZAF010000007">
    <property type="protein sequence ID" value="CAG9169877.1"/>
    <property type="molecule type" value="Genomic_DNA"/>
</dbReference>
<sequence>MGQQLRWIVEAYRGMYVHATAFKVQVSGDVGAPKQMWRYTVAIGRNADHTDWEYGPEADFPSYLTRKAAEQAALEIGKRVIDVIQDLG</sequence>
<name>A0ABN7Y964_9BURK</name>